<accession>A0A1K1LB35</accession>
<evidence type="ECO:0000313" key="1">
    <source>
        <dbReference type="EMBL" id="SFV71924.1"/>
    </source>
</evidence>
<dbReference type="Proteomes" id="UP000186323">
    <property type="component" value="Chromosome I"/>
</dbReference>
<gene>
    <name evidence="1" type="ORF">DESPIGER_0019</name>
</gene>
<dbReference type="KEGG" id="dpg:DESPIGER_0019"/>
<evidence type="ECO:0000313" key="2">
    <source>
        <dbReference type="Proteomes" id="UP000186323"/>
    </source>
</evidence>
<dbReference type="AlphaFoldDB" id="A0A1K1LB35"/>
<proteinExistence type="predicted"/>
<name>A0A1K1LB35_9BACT</name>
<keyword evidence="2" id="KW-1185">Reference proteome</keyword>
<organism evidence="1 2">
    <name type="scientific">Desulfovibrio piger</name>
    <dbReference type="NCBI Taxonomy" id="901"/>
    <lineage>
        <taxon>Bacteria</taxon>
        <taxon>Pseudomonadati</taxon>
        <taxon>Thermodesulfobacteriota</taxon>
        <taxon>Desulfovibrionia</taxon>
        <taxon>Desulfovibrionales</taxon>
        <taxon>Desulfovibrionaceae</taxon>
        <taxon>Desulfovibrio</taxon>
    </lineage>
</organism>
<dbReference type="EMBL" id="LT630450">
    <property type="protein sequence ID" value="SFV71924.1"/>
    <property type="molecule type" value="Genomic_DNA"/>
</dbReference>
<reference evidence="2" key="1">
    <citation type="submission" date="2016-10" db="EMBL/GenBank/DDBJ databases">
        <authorList>
            <person name="Wegmann U."/>
        </authorList>
    </citation>
    <scope>NUCLEOTIDE SEQUENCE [LARGE SCALE GENOMIC DNA]</scope>
</reference>
<sequence>MGLPLRSSTPVFKILFHFYNDKKEETESHPASSSIPSMS</sequence>
<protein>
    <submittedName>
        <fullName evidence="1">Uncharacterized protein</fullName>
    </submittedName>
</protein>